<name>A0A1Z4V8M4_9CYAN</name>
<dbReference type="EMBL" id="AP018316">
    <property type="protein sequence ID" value="BAZ87659.1"/>
    <property type="molecule type" value="Genomic_DNA"/>
</dbReference>
<evidence type="ECO:0008006" key="3">
    <source>
        <dbReference type="Google" id="ProtNLM"/>
    </source>
</evidence>
<proteinExistence type="predicted"/>
<evidence type="ECO:0000313" key="2">
    <source>
        <dbReference type="Proteomes" id="UP000218702"/>
    </source>
</evidence>
<dbReference type="OrthoDB" id="467603at2"/>
<dbReference type="RefSeq" id="WP_053539518.1">
    <property type="nucleotide sequence ID" value="NZ_AP018316.1"/>
</dbReference>
<organism evidence="1 2">
    <name type="scientific">Dolichospermum compactum NIES-806</name>
    <dbReference type="NCBI Taxonomy" id="1973481"/>
    <lineage>
        <taxon>Bacteria</taxon>
        <taxon>Bacillati</taxon>
        <taxon>Cyanobacteriota</taxon>
        <taxon>Cyanophyceae</taxon>
        <taxon>Nostocales</taxon>
        <taxon>Aphanizomenonaceae</taxon>
        <taxon>Dolichospermum</taxon>
        <taxon>Dolichospermum compactum</taxon>
    </lineage>
</organism>
<gene>
    <name evidence="1" type="ORF">NIES806_38890</name>
</gene>
<accession>A0A1Z4V8M4</accession>
<reference evidence="1 2" key="1">
    <citation type="submission" date="2017-06" db="EMBL/GenBank/DDBJ databases">
        <title>Genome sequencing of cyanobaciteial culture collection at National Institute for Environmental Studies (NIES).</title>
        <authorList>
            <person name="Hirose Y."/>
            <person name="Shimura Y."/>
            <person name="Fujisawa T."/>
            <person name="Nakamura Y."/>
            <person name="Kawachi M."/>
        </authorList>
    </citation>
    <scope>NUCLEOTIDE SEQUENCE [LARGE SCALE GENOMIC DNA]</scope>
    <source>
        <strain evidence="1 2">NIES-806</strain>
    </source>
</reference>
<dbReference type="KEGG" id="dcm:NIES806_38890"/>
<dbReference type="AlphaFoldDB" id="A0A1Z4V8M4"/>
<keyword evidence="2" id="KW-1185">Reference proteome</keyword>
<dbReference type="Proteomes" id="UP000218702">
    <property type="component" value="Chromosome"/>
</dbReference>
<sequence>MNLQLVDSLVHIINTLTLEEKQILQTKILSILPKKPELTPLKEEPFIGIWSDRTDMENSTEWVKNIRQKEWR</sequence>
<evidence type="ECO:0000313" key="1">
    <source>
        <dbReference type="EMBL" id="BAZ87659.1"/>
    </source>
</evidence>
<protein>
    <recommendedName>
        <fullName evidence="3">DUF2281 domain-containing protein</fullName>
    </recommendedName>
</protein>